<keyword evidence="2" id="KW-0472">Membrane</keyword>
<dbReference type="SUPFAM" id="SSF55073">
    <property type="entry name" value="Nucleotide cyclase"/>
    <property type="match status" value="1"/>
</dbReference>
<keyword evidence="2" id="KW-0812">Transmembrane</keyword>
<dbReference type="GO" id="GO:1902201">
    <property type="term" value="P:negative regulation of bacterial-type flagellum-dependent cell motility"/>
    <property type="evidence" value="ECO:0007669"/>
    <property type="project" value="TreeGrafter"/>
</dbReference>
<dbReference type="GO" id="GO:0005886">
    <property type="term" value="C:plasma membrane"/>
    <property type="evidence" value="ECO:0007669"/>
    <property type="project" value="TreeGrafter"/>
</dbReference>
<dbReference type="GO" id="GO:0043709">
    <property type="term" value="P:cell adhesion involved in single-species biofilm formation"/>
    <property type="evidence" value="ECO:0007669"/>
    <property type="project" value="TreeGrafter"/>
</dbReference>
<proteinExistence type="predicted"/>
<dbReference type="PROSITE" id="PS50887">
    <property type="entry name" value="GGDEF"/>
    <property type="match status" value="1"/>
</dbReference>
<feature type="transmembrane region" description="Helical" evidence="2">
    <location>
        <begin position="34"/>
        <end position="51"/>
    </location>
</feature>
<evidence type="ECO:0000256" key="1">
    <source>
        <dbReference type="SAM" id="Coils"/>
    </source>
</evidence>
<gene>
    <name evidence="4" type="ORF">SAMN02194393_00621</name>
</gene>
<dbReference type="InterPro" id="IPR050469">
    <property type="entry name" value="Diguanylate_Cyclase"/>
</dbReference>
<reference evidence="4 5" key="1">
    <citation type="submission" date="2017-02" db="EMBL/GenBank/DDBJ databases">
        <authorList>
            <person name="Peterson S.W."/>
        </authorList>
    </citation>
    <scope>NUCLEOTIDE SEQUENCE [LARGE SCALE GENOMIC DNA]</scope>
    <source>
        <strain evidence="4 5">M1</strain>
    </source>
</reference>
<dbReference type="PANTHER" id="PTHR45138:SF9">
    <property type="entry name" value="DIGUANYLATE CYCLASE DGCM-RELATED"/>
    <property type="match status" value="1"/>
</dbReference>
<feature type="transmembrane region" description="Helical" evidence="2">
    <location>
        <begin position="85"/>
        <end position="103"/>
    </location>
</feature>
<dbReference type="AlphaFoldDB" id="A0A1T5IPT1"/>
<evidence type="ECO:0000256" key="2">
    <source>
        <dbReference type="SAM" id="Phobius"/>
    </source>
</evidence>
<dbReference type="SMART" id="SM00267">
    <property type="entry name" value="GGDEF"/>
    <property type="match status" value="1"/>
</dbReference>
<feature type="domain" description="GGDEF" evidence="3">
    <location>
        <begin position="223"/>
        <end position="353"/>
    </location>
</feature>
<name>A0A1T5IPT1_9FIRM</name>
<dbReference type="RefSeq" id="WP_079489249.1">
    <property type="nucleotide sequence ID" value="NZ_FUZT01000001.1"/>
</dbReference>
<dbReference type="Proteomes" id="UP000190285">
    <property type="component" value="Unassembled WGS sequence"/>
</dbReference>
<dbReference type="Gene3D" id="3.30.70.270">
    <property type="match status" value="1"/>
</dbReference>
<dbReference type="EMBL" id="FUZT01000001">
    <property type="protein sequence ID" value="SKC41167.1"/>
    <property type="molecule type" value="Genomic_DNA"/>
</dbReference>
<feature type="transmembrane region" description="Helical" evidence="2">
    <location>
        <begin position="7"/>
        <end position="28"/>
    </location>
</feature>
<dbReference type="Pfam" id="PF00990">
    <property type="entry name" value="GGDEF"/>
    <property type="match status" value="1"/>
</dbReference>
<keyword evidence="1" id="KW-0175">Coiled coil</keyword>
<dbReference type="GO" id="GO:0052621">
    <property type="term" value="F:diguanylate cyclase activity"/>
    <property type="evidence" value="ECO:0007669"/>
    <property type="project" value="TreeGrafter"/>
</dbReference>
<keyword evidence="2" id="KW-1133">Transmembrane helix</keyword>
<dbReference type="InterPro" id="IPR043128">
    <property type="entry name" value="Rev_trsase/Diguanyl_cyclase"/>
</dbReference>
<dbReference type="NCBIfam" id="TIGR00254">
    <property type="entry name" value="GGDEF"/>
    <property type="match status" value="1"/>
</dbReference>
<sequence>MLEDYILKVILIAGVILSGLCIVGNIIIGLPLSLNIKWTILILMCILALILIRRNSIQEKVKFIFFLLIIVFFIPFGWIDSGGSANNTIAYVFIILISIIYLFDSWKRSFLVFIHISMFTGLHILEYLRPDLMKVHPSQSQFLDRLLQIPLTLYASYLLIKKFAVAYKREKRKLDEYSRKLEEANCKLRVYATYDELTGVYNRRIFDENLNILIDNNQDGDIEKAYMALIDIDYFKEINDTYGHLVGDQILKSFGKMASEAIKSPNILARWGGDEFALLYYGDIDAVMGKLELFQSYIDVEKVGKLADIKATLSIGITDLRHNDTVQDVLKRVDEALYKAKANGRNKITKDIIGKKEFFY</sequence>
<evidence type="ECO:0000259" key="3">
    <source>
        <dbReference type="PROSITE" id="PS50887"/>
    </source>
</evidence>
<dbReference type="STRING" id="36842.SAMN02194393_00621"/>
<evidence type="ECO:0000313" key="4">
    <source>
        <dbReference type="EMBL" id="SKC41167.1"/>
    </source>
</evidence>
<dbReference type="CDD" id="cd01949">
    <property type="entry name" value="GGDEF"/>
    <property type="match status" value="1"/>
</dbReference>
<accession>A0A1T5IPT1</accession>
<dbReference type="OrthoDB" id="9805474at2"/>
<keyword evidence="5" id="KW-1185">Reference proteome</keyword>
<dbReference type="InterPro" id="IPR000160">
    <property type="entry name" value="GGDEF_dom"/>
</dbReference>
<protein>
    <submittedName>
        <fullName evidence="4">Diguanylate cyclase (GGDEF) domain-containing protein</fullName>
    </submittedName>
</protein>
<dbReference type="InterPro" id="IPR029787">
    <property type="entry name" value="Nucleotide_cyclase"/>
</dbReference>
<feature type="transmembrane region" description="Helical" evidence="2">
    <location>
        <begin position="110"/>
        <end position="128"/>
    </location>
</feature>
<dbReference type="PANTHER" id="PTHR45138">
    <property type="entry name" value="REGULATORY COMPONENTS OF SENSORY TRANSDUCTION SYSTEM"/>
    <property type="match status" value="1"/>
</dbReference>
<feature type="transmembrane region" description="Helical" evidence="2">
    <location>
        <begin position="63"/>
        <end position="79"/>
    </location>
</feature>
<evidence type="ECO:0000313" key="5">
    <source>
        <dbReference type="Proteomes" id="UP000190285"/>
    </source>
</evidence>
<organism evidence="4 5">
    <name type="scientific">Maledivibacter halophilus</name>
    <dbReference type="NCBI Taxonomy" id="36842"/>
    <lineage>
        <taxon>Bacteria</taxon>
        <taxon>Bacillati</taxon>
        <taxon>Bacillota</taxon>
        <taxon>Clostridia</taxon>
        <taxon>Peptostreptococcales</taxon>
        <taxon>Caminicellaceae</taxon>
        <taxon>Maledivibacter</taxon>
    </lineage>
</organism>
<feature type="coiled-coil region" evidence="1">
    <location>
        <begin position="160"/>
        <end position="187"/>
    </location>
</feature>